<dbReference type="Pfam" id="PF00320">
    <property type="entry name" value="GATA"/>
    <property type="match status" value="1"/>
</dbReference>
<keyword evidence="6" id="KW-0862">Zinc</keyword>
<dbReference type="PROSITE" id="PS50114">
    <property type="entry name" value="GATA_ZN_FINGER_2"/>
    <property type="match status" value="1"/>
</dbReference>
<proteinExistence type="predicted"/>
<feature type="compositionally biased region" description="Polar residues" evidence="7">
    <location>
        <begin position="165"/>
        <end position="175"/>
    </location>
</feature>
<keyword evidence="4" id="KW-0804">Transcription</keyword>
<dbReference type="GO" id="GO:0008270">
    <property type="term" value="F:zinc ion binding"/>
    <property type="evidence" value="ECO:0007669"/>
    <property type="project" value="UniProtKB-KW"/>
</dbReference>
<keyword evidence="10" id="KW-1185">Reference proteome</keyword>
<feature type="compositionally biased region" description="Low complexity" evidence="7">
    <location>
        <begin position="451"/>
        <end position="472"/>
    </location>
</feature>
<evidence type="ECO:0000256" key="7">
    <source>
        <dbReference type="SAM" id="MobiDB-lite"/>
    </source>
</evidence>
<organism evidence="9 10">
    <name type="scientific">Jaculus jaculus</name>
    <name type="common">Lesser Egyptian jerboa</name>
    <dbReference type="NCBI Taxonomy" id="51337"/>
    <lineage>
        <taxon>Eukaryota</taxon>
        <taxon>Metazoa</taxon>
        <taxon>Chordata</taxon>
        <taxon>Craniata</taxon>
        <taxon>Vertebrata</taxon>
        <taxon>Euteleostomi</taxon>
        <taxon>Mammalia</taxon>
        <taxon>Eutheria</taxon>
        <taxon>Euarchontoglires</taxon>
        <taxon>Glires</taxon>
        <taxon>Rodentia</taxon>
        <taxon>Myomorpha</taxon>
        <taxon>Dipodoidea</taxon>
        <taxon>Dipodidae</taxon>
        <taxon>Dipodinae</taxon>
        <taxon>Jaculus</taxon>
    </lineage>
</organism>
<keyword evidence="6" id="KW-0863">Zinc-finger</keyword>
<dbReference type="Proteomes" id="UP000694385">
    <property type="component" value="Unassembled WGS sequence"/>
</dbReference>
<sequence>MSEEACRTRGQKRALDLDPTEDGADSKKMKTERGPSASESTVDGESRVTPEPGAGPTPGLLRPTEAVGTDEGPVDMRTSHSDMKLERRPPSPDVIVLSDSEQPSSPKMNGLSTEPLNETSTESLLKSSPEERERMIKQLKEELRLEEAKLVLLKKLRQSQIQKEATAQKTSSTRMPGSIIPPPLVRGGQQVSAKLGPQASSQVVMPPLVRGAQVSFSSPVPQQIHSIRQHSSTGPPPLLLAPRASVPSMQIQGQRIIQQGLIRVANVPNTSLLVNIPQPAAASLKGTTVTSVQTNSTPTSVASVVASAESPASRQAAAKLALRKQLEKTLLEIPPPKPPAPEMNFLPSAANNEFIYLVGLEEVVQNLLETQAGRMSAATAAAVLSREPYMCAQCKTDFTCRWREEKGGAIMCENCMTSNQKKALKVEHTSRLKAAFVKALQQEQEMEQRLLQQGASATAATAKAEPAAPHPALKQVIKPRRKLAFRSGEARDWSNGAVLQASTQLSRGSATTPRSVLHTFSQSPKLQNATSATALVSRTGRHSDRATGTGKSATSNWKKTSLSTGGTLAFVSPSLAVHKTSSAVDRQREYLLDMIPPRSIPQSATWK</sequence>
<dbReference type="GO" id="GO:0016581">
    <property type="term" value="C:NuRD complex"/>
    <property type="evidence" value="ECO:0007669"/>
    <property type="project" value="TreeGrafter"/>
</dbReference>
<evidence type="ECO:0000256" key="6">
    <source>
        <dbReference type="PROSITE-ProRule" id="PRU00094"/>
    </source>
</evidence>
<reference evidence="9" key="2">
    <citation type="submission" date="2025-09" db="UniProtKB">
        <authorList>
            <consortium name="Ensembl"/>
        </authorList>
    </citation>
    <scope>IDENTIFICATION</scope>
</reference>
<feature type="region of interest" description="Disordered" evidence="7">
    <location>
        <begin position="165"/>
        <end position="189"/>
    </location>
</feature>
<evidence type="ECO:0000256" key="2">
    <source>
        <dbReference type="ARBA" id="ARBA00023015"/>
    </source>
</evidence>
<accession>A0A8C5KNL3</accession>
<name>A0A8C5KNL3_JACJA</name>
<evidence type="ECO:0000313" key="9">
    <source>
        <dbReference type="Ensembl" id="ENSJJAP00000011452.1"/>
    </source>
</evidence>
<keyword evidence="2" id="KW-0805">Transcription regulation</keyword>
<gene>
    <name evidence="9" type="primary">Gatad2a</name>
</gene>
<dbReference type="Pfam" id="PF16563">
    <property type="entry name" value="P66_CC"/>
    <property type="match status" value="1"/>
</dbReference>
<dbReference type="Ensembl" id="ENSJJAT00000017925.1">
    <property type="protein sequence ID" value="ENSJJAP00000011452.1"/>
    <property type="gene ID" value="ENSJJAG00000014763.1"/>
</dbReference>
<feature type="region of interest" description="Disordered" evidence="7">
    <location>
        <begin position="1"/>
        <end position="131"/>
    </location>
</feature>
<feature type="compositionally biased region" description="Polar residues" evidence="7">
    <location>
        <begin position="99"/>
        <end position="126"/>
    </location>
</feature>
<keyword evidence="3" id="KW-0175">Coiled coil</keyword>
<evidence type="ECO:0000256" key="3">
    <source>
        <dbReference type="ARBA" id="ARBA00023054"/>
    </source>
</evidence>
<evidence type="ECO:0000256" key="5">
    <source>
        <dbReference type="ARBA" id="ARBA00023242"/>
    </source>
</evidence>
<dbReference type="Gene3D" id="6.10.250.1650">
    <property type="match status" value="1"/>
</dbReference>
<dbReference type="GeneTree" id="ENSGT00390000004097"/>
<feature type="compositionally biased region" description="Polar residues" evidence="7">
    <location>
        <begin position="549"/>
        <end position="558"/>
    </location>
</feature>
<dbReference type="GO" id="GO:0000122">
    <property type="term" value="P:negative regulation of transcription by RNA polymerase II"/>
    <property type="evidence" value="ECO:0007669"/>
    <property type="project" value="InterPro"/>
</dbReference>
<evidence type="ECO:0000256" key="4">
    <source>
        <dbReference type="ARBA" id="ARBA00023163"/>
    </source>
</evidence>
<reference evidence="9" key="1">
    <citation type="submission" date="2025-08" db="UniProtKB">
        <authorList>
            <consortium name="Ensembl"/>
        </authorList>
    </citation>
    <scope>IDENTIFICATION</scope>
</reference>
<comment type="subcellular location">
    <subcellularLocation>
        <location evidence="1">Nucleus</location>
    </subcellularLocation>
</comment>
<dbReference type="PANTHER" id="PTHR13455:SF3">
    <property type="entry name" value="TRANSCRIPTIONAL REPRESSOR P66-ALPHA"/>
    <property type="match status" value="1"/>
</dbReference>
<evidence type="ECO:0000313" key="10">
    <source>
        <dbReference type="Proteomes" id="UP000694385"/>
    </source>
</evidence>
<feature type="compositionally biased region" description="Basic and acidic residues" evidence="7">
    <location>
        <begin position="24"/>
        <end position="33"/>
    </location>
</feature>
<feature type="region of interest" description="Disordered" evidence="7">
    <location>
        <begin position="451"/>
        <end position="478"/>
    </location>
</feature>
<dbReference type="InterPro" id="IPR040386">
    <property type="entry name" value="P66"/>
</dbReference>
<keyword evidence="6" id="KW-0479">Metal-binding</keyword>
<feature type="compositionally biased region" description="Basic and acidic residues" evidence="7">
    <location>
        <begin position="77"/>
        <end position="90"/>
    </location>
</feature>
<dbReference type="AlphaFoldDB" id="A0A8C5KNL3"/>
<protein>
    <submittedName>
        <fullName evidence="9">GATA zinc finger domain containing 2A</fullName>
    </submittedName>
</protein>
<feature type="domain" description="GATA-type" evidence="8">
    <location>
        <begin position="385"/>
        <end position="415"/>
    </location>
</feature>
<dbReference type="PANTHER" id="PTHR13455">
    <property type="entry name" value="TRANSCRIPTIONAL REPRESSOR P66-RELATED"/>
    <property type="match status" value="1"/>
</dbReference>
<feature type="region of interest" description="Disordered" evidence="7">
    <location>
        <begin position="536"/>
        <end position="558"/>
    </location>
</feature>
<evidence type="ECO:0000259" key="8">
    <source>
        <dbReference type="PROSITE" id="PS50114"/>
    </source>
</evidence>
<dbReference type="PROSITE" id="PS00344">
    <property type="entry name" value="GATA_ZN_FINGER_1"/>
    <property type="match status" value="1"/>
</dbReference>
<dbReference type="InterPro" id="IPR032346">
    <property type="entry name" value="P66_CC"/>
</dbReference>
<dbReference type="GO" id="GO:0043565">
    <property type="term" value="F:sequence-specific DNA binding"/>
    <property type="evidence" value="ECO:0007669"/>
    <property type="project" value="InterPro"/>
</dbReference>
<evidence type="ECO:0000256" key="1">
    <source>
        <dbReference type="ARBA" id="ARBA00004123"/>
    </source>
</evidence>
<keyword evidence="5" id="KW-0539">Nucleus</keyword>
<dbReference type="InterPro" id="IPR000679">
    <property type="entry name" value="Znf_GATA"/>
</dbReference>